<dbReference type="GO" id="GO:0003677">
    <property type="term" value="F:DNA binding"/>
    <property type="evidence" value="ECO:0007669"/>
    <property type="project" value="UniProtKB-KW"/>
</dbReference>
<accession>A0A852U629</accession>
<proteinExistence type="predicted"/>
<name>A0A852U629_9ACTN</name>
<evidence type="ECO:0000313" key="1">
    <source>
        <dbReference type="EMBL" id="NYE49534.1"/>
    </source>
</evidence>
<dbReference type="NCBIfam" id="NF047719">
    <property type="entry name" value="SCO6745_fam_HTH"/>
    <property type="match status" value="1"/>
</dbReference>
<organism evidence="1 2">
    <name type="scientific">Spinactinospora alkalitolerans</name>
    <dbReference type="NCBI Taxonomy" id="687207"/>
    <lineage>
        <taxon>Bacteria</taxon>
        <taxon>Bacillati</taxon>
        <taxon>Actinomycetota</taxon>
        <taxon>Actinomycetes</taxon>
        <taxon>Streptosporangiales</taxon>
        <taxon>Nocardiopsidaceae</taxon>
        <taxon>Spinactinospora</taxon>
    </lineage>
</organism>
<keyword evidence="2" id="KW-1185">Reference proteome</keyword>
<gene>
    <name evidence="1" type="ORF">HDA32_004654</name>
</gene>
<dbReference type="Proteomes" id="UP000589036">
    <property type="component" value="Unassembled WGS sequence"/>
</dbReference>
<keyword evidence="1" id="KW-0238">DNA-binding</keyword>
<reference evidence="1 2" key="1">
    <citation type="submission" date="2020-07" db="EMBL/GenBank/DDBJ databases">
        <title>Sequencing the genomes of 1000 actinobacteria strains.</title>
        <authorList>
            <person name="Klenk H.-P."/>
        </authorList>
    </citation>
    <scope>NUCLEOTIDE SEQUENCE [LARGE SCALE GENOMIC DNA]</scope>
    <source>
        <strain evidence="1 2">CXB654</strain>
    </source>
</reference>
<dbReference type="Pfam" id="PF21863">
    <property type="entry name" value="HTH_67"/>
    <property type="match status" value="1"/>
</dbReference>
<dbReference type="InterPro" id="IPR054058">
    <property type="entry name" value="HTH_67"/>
</dbReference>
<dbReference type="AlphaFoldDB" id="A0A852U629"/>
<dbReference type="Gene3D" id="1.10.10.10">
    <property type="entry name" value="Winged helix-like DNA-binding domain superfamily/Winged helix DNA-binding domain"/>
    <property type="match status" value="1"/>
</dbReference>
<protein>
    <submittedName>
        <fullName evidence="1">DNA-binding MarR family transcriptional regulator</fullName>
    </submittedName>
</protein>
<dbReference type="SUPFAM" id="SSF46785">
    <property type="entry name" value="Winged helix' DNA-binding domain"/>
    <property type="match status" value="1"/>
</dbReference>
<evidence type="ECO:0000313" key="2">
    <source>
        <dbReference type="Proteomes" id="UP000589036"/>
    </source>
</evidence>
<dbReference type="InterPro" id="IPR036390">
    <property type="entry name" value="WH_DNA-bd_sf"/>
</dbReference>
<dbReference type="RefSeq" id="WP_179645179.1">
    <property type="nucleotide sequence ID" value="NZ_BAAAYY010000046.1"/>
</dbReference>
<comment type="caution">
    <text evidence="1">The sequence shown here is derived from an EMBL/GenBank/DDBJ whole genome shotgun (WGS) entry which is preliminary data.</text>
</comment>
<dbReference type="EMBL" id="JACCCC010000001">
    <property type="protein sequence ID" value="NYE49534.1"/>
    <property type="molecule type" value="Genomic_DNA"/>
</dbReference>
<sequence>MASPSPATVSPELARTTWRAVEPLHVSVYFSPEAPAEYAAIGLEPTVMGYFASRSAAFGAVGAETVVATFFNFNPDVVRSVIPKAWEAAAPEAVLAARLRAAGEGLRRIIGAPVLESEAVGEAAELARTAALEAARHPYGRPLFAAHAGLEWPKEPHLVLWHAQSLLREFRGDGHVAALVTAGLDPVEALVTHAATGQASVKGLRRSRGWSREVWDAAVGRLRERGLVAVGEDETVSLTEDGRRLRREIEDRTDALALPAYAAIGAEGCERLTDLAAPLAQAVNDAGILPGTRRA</sequence>
<dbReference type="InterPro" id="IPR036388">
    <property type="entry name" value="WH-like_DNA-bd_sf"/>
</dbReference>